<evidence type="ECO:0000313" key="4">
    <source>
        <dbReference type="EMBL" id="MBK9716459.1"/>
    </source>
</evidence>
<dbReference type="Proteomes" id="UP000808349">
    <property type="component" value="Unassembled WGS sequence"/>
</dbReference>
<keyword evidence="2" id="KW-0862">Zinc</keyword>
<dbReference type="GO" id="GO:0008270">
    <property type="term" value="F:zinc ion binding"/>
    <property type="evidence" value="ECO:0007669"/>
    <property type="project" value="InterPro"/>
</dbReference>
<comment type="cofactor">
    <cofactor evidence="2">
        <name>Zn(2+)</name>
        <dbReference type="ChEBI" id="CHEBI:29105"/>
    </cofactor>
    <text evidence="2">Binds 1 zinc ion per subunit.</text>
</comment>
<evidence type="ECO:0000256" key="2">
    <source>
        <dbReference type="PIRSR" id="PIRSR634015-3"/>
    </source>
</evidence>
<keyword evidence="2" id="KW-0479">Metal-binding</keyword>
<dbReference type="GO" id="GO:0008237">
    <property type="term" value="F:metallopeptidase activity"/>
    <property type="evidence" value="ECO:0007669"/>
    <property type="project" value="InterPro"/>
</dbReference>
<dbReference type="CDD" id="cd09604">
    <property type="entry name" value="M1_APN_like"/>
    <property type="match status" value="1"/>
</dbReference>
<dbReference type="PANTHER" id="PTHR45726:SF3">
    <property type="entry name" value="LEUKOTRIENE A-4 HYDROLASE"/>
    <property type="match status" value="1"/>
</dbReference>
<protein>
    <submittedName>
        <fullName evidence="4">M1 family metallopeptidase</fullName>
    </submittedName>
</protein>
<dbReference type="InterPro" id="IPR034015">
    <property type="entry name" value="M1_LTA4H"/>
</dbReference>
<proteinExistence type="predicted"/>
<dbReference type="InterPro" id="IPR027268">
    <property type="entry name" value="Peptidase_M4/M1_CTD_sf"/>
</dbReference>
<feature type="active site" description="Proton acceptor" evidence="1">
    <location>
        <position position="364"/>
    </location>
</feature>
<feature type="active site" description="Proton donor" evidence="1">
    <location>
        <position position="455"/>
    </location>
</feature>
<organism evidence="4 5">
    <name type="scientific">Candidatus Defluviibacterium haderslevense</name>
    <dbReference type="NCBI Taxonomy" id="2981993"/>
    <lineage>
        <taxon>Bacteria</taxon>
        <taxon>Pseudomonadati</taxon>
        <taxon>Bacteroidota</taxon>
        <taxon>Saprospiria</taxon>
        <taxon>Saprospirales</taxon>
        <taxon>Saprospiraceae</taxon>
        <taxon>Candidatus Defluviibacterium</taxon>
    </lineage>
</organism>
<accession>A0A9D7S6U3</accession>
<evidence type="ECO:0000259" key="3">
    <source>
        <dbReference type="Pfam" id="PF01433"/>
    </source>
</evidence>
<name>A0A9D7S6U3_9BACT</name>
<dbReference type="Pfam" id="PF01433">
    <property type="entry name" value="Peptidase_M1"/>
    <property type="match status" value="1"/>
</dbReference>
<sequence length="1013" mass="118150">MNKIFLYLFLLIWGNGLSAQKSYFQQEVNNIIKVRLDDISNTLTAEIQIEYINHSPDVLDKIGIHLWPNAYSSKQTAFCKQKILQRDLEFYDAPDEQLGKISGLNFEINGIKAKLESDSKNPDMAWLILPFPLLPGVRISIVTPFNVKIPKTFSRLGHVNQTYQITQWYPKPAVYDRKGWHLMPYLDQGEFFSEFGRFEVQISLPRNYVVGATGVLQNNEEKAFLNDRIEESSLAIKQKVNLFSNEIPSSKEYKTITYIAEQVHDFAWFADKSFYVQKGEAILNSGKKIETWAMFNNNEYWFNAIHYINRAIKFYSDHVGEYPWPQATAVESALSAGAGMEYPMITVIGNEASFRSLDNVITHEVGHNWFYGILASNEREHPFMDEGINTYYENRYMNNFYRDVNHFLPPVLEKWLGKIDEKELSYLIFARKYIDQYPNQNAENFNLLNYGTDVYMKTGGLFLYLEKYIGIEKYDELMQLYYNTWKFKHPYPEDFKSIFVKSDTNNLDWLFDNALNNNTKADYKICKIKSRPNERIITIKNKGALKMPFILSEIKNNKVVDQRWVTGFIGKNKIKISKKDIDMIMIDPKYESYDLYSNNNIIKTQGLFKKTEPIKLSLLPIIDNKARTEIGITPIIGFNSYNGFMTGLYFSKPLLPTRYWDFNIMPMYAFKSKSIAGRVHASIRKYFLNGPIHNINIGVRAKRYGYDDDRIHLSTLHYNKIMPYIEFNFRTDLKKSIDSRFGYYINYIKDEVLSFKLDSGYVTYQDYFIHQMSYKYKNDRILSPYEFNLAMEFQKFESATSLENKYLRIDLDLTKKLRIAKKRYFEIRFASSFYPLNTQIKSTAISSRNVLNTTRGSAGLAFQGYHDNTNDELFLGRSDVSGIWSQQVQIKQGGFKFAHGLTQRDNIGNSNSFILAVNLSSDLPIKKIGKWVRPYFDIGYSKKNLAGNPQYLFSGGINISIFQDYLDLYLPIIQSKAIKELYLSLDHPSYLKQITFSLKLKMLSMKELTQMIN</sequence>
<feature type="binding site" evidence="2">
    <location>
        <position position="386"/>
    </location>
    <ligand>
        <name>Zn(2+)</name>
        <dbReference type="ChEBI" id="CHEBI:29105"/>
        <note>catalytic</note>
    </ligand>
</feature>
<dbReference type="EMBL" id="JADKFW010000004">
    <property type="protein sequence ID" value="MBK9716459.1"/>
    <property type="molecule type" value="Genomic_DNA"/>
</dbReference>
<evidence type="ECO:0000313" key="5">
    <source>
        <dbReference type="Proteomes" id="UP000808349"/>
    </source>
</evidence>
<feature type="domain" description="Peptidase M1 membrane alanine aminopeptidase" evidence="3">
    <location>
        <begin position="307"/>
        <end position="512"/>
    </location>
</feature>
<evidence type="ECO:0000256" key="1">
    <source>
        <dbReference type="PIRSR" id="PIRSR634015-1"/>
    </source>
</evidence>
<dbReference type="AlphaFoldDB" id="A0A9D7S6U3"/>
<dbReference type="Gene3D" id="1.10.390.10">
    <property type="entry name" value="Neutral Protease Domain 2"/>
    <property type="match status" value="1"/>
</dbReference>
<dbReference type="PANTHER" id="PTHR45726">
    <property type="entry name" value="LEUKOTRIENE A-4 HYDROLASE"/>
    <property type="match status" value="1"/>
</dbReference>
<gene>
    <name evidence="4" type="ORF">IPO85_02845</name>
</gene>
<feature type="binding site" evidence="2">
    <location>
        <position position="363"/>
    </location>
    <ligand>
        <name>Zn(2+)</name>
        <dbReference type="ChEBI" id="CHEBI:29105"/>
        <note>catalytic</note>
    </ligand>
</feature>
<reference evidence="4 5" key="1">
    <citation type="submission" date="2020-10" db="EMBL/GenBank/DDBJ databases">
        <title>Connecting structure to function with the recovery of over 1000 high-quality activated sludge metagenome-assembled genomes encoding full-length rRNA genes using long-read sequencing.</title>
        <authorList>
            <person name="Singleton C.M."/>
            <person name="Petriglieri F."/>
            <person name="Kristensen J.M."/>
            <person name="Kirkegaard R.H."/>
            <person name="Michaelsen T.Y."/>
            <person name="Andersen M.H."/>
            <person name="Karst S.M."/>
            <person name="Dueholm M.S."/>
            <person name="Nielsen P.H."/>
            <person name="Albertsen M."/>
        </authorList>
    </citation>
    <scope>NUCLEOTIDE SEQUENCE [LARGE SCALE GENOMIC DNA]</scope>
    <source>
        <strain evidence="4">Ribe_18-Q3-R11-54_BAT3C.373</strain>
    </source>
</reference>
<dbReference type="SUPFAM" id="SSF55486">
    <property type="entry name" value="Metalloproteases ('zincins'), catalytic domain"/>
    <property type="match status" value="1"/>
</dbReference>
<feature type="binding site" evidence="2">
    <location>
        <position position="367"/>
    </location>
    <ligand>
        <name>Zn(2+)</name>
        <dbReference type="ChEBI" id="CHEBI:29105"/>
        <note>catalytic</note>
    </ligand>
</feature>
<comment type="caution">
    <text evidence="4">The sequence shown here is derived from an EMBL/GenBank/DDBJ whole genome shotgun (WGS) entry which is preliminary data.</text>
</comment>
<dbReference type="InterPro" id="IPR014782">
    <property type="entry name" value="Peptidase_M1_dom"/>
</dbReference>